<organism evidence="15 16">
    <name type="scientific">Spongiibacter pelagi</name>
    <dbReference type="NCBI Taxonomy" id="2760804"/>
    <lineage>
        <taxon>Bacteria</taxon>
        <taxon>Pseudomonadati</taxon>
        <taxon>Pseudomonadota</taxon>
        <taxon>Gammaproteobacteria</taxon>
        <taxon>Cellvibrionales</taxon>
        <taxon>Spongiibacteraceae</taxon>
        <taxon>Spongiibacter</taxon>
    </lineage>
</organism>
<reference evidence="15" key="1">
    <citation type="submission" date="2020-09" db="EMBL/GenBank/DDBJ databases">
        <authorList>
            <person name="Yoon J.-W."/>
        </authorList>
    </citation>
    <scope>NUCLEOTIDE SEQUENCE</scope>
    <source>
        <strain evidence="15">KMU-158</strain>
    </source>
</reference>
<name>A0A927C369_9GAMM</name>
<evidence type="ECO:0000313" key="15">
    <source>
        <dbReference type="EMBL" id="MBD2858987.1"/>
    </source>
</evidence>
<evidence type="ECO:0000256" key="13">
    <source>
        <dbReference type="HAMAP-Rule" id="MF_00225"/>
    </source>
</evidence>
<feature type="binding site" evidence="13">
    <location>
        <begin position="245"/>
        <end position="246"/>
    </location>
    <ligand>
        <name>substrate</name>
    </ligand>
</feature>
<dbReference type="InterPro" id="IPR012135">
    <property type="entry name" value="Dihydroorotate_DH_1_2"/>
</dbReference>
<feature type="binding site" evidence="13">
    <location>
        <begin position="317"/>
        <end position="318"/>
    </location>
    <ligand>
        <name>FMN</name>
        <dbReference type="ChEBI" id="CHEBI:58210"/>
    </ligand>
</feature>
<evidence type="ECO:0000256" key="1">
    <source>
        <dbReference type="ARBA" id="ARBA00003125"/>
    </source>
</evidence>
<dbReference type="GO" id="GO:0005737">
    <property type="term" value="C:cytoplasm"/>
    <property type="evidence" value="ECO:0007669"/>
    <property type="project" value="InterPro"/>
</dbReference>
<comment type="subunit">
    <text evidence="5 13">Monomer.</text>
</comment>
<dbReference type="InterPro" id="IPR050074">
    <property type="entry name" value="DHO_dehydrogenase"/>
</dbReference>
<dbReference type="GO" id="GO:0044205">
    <property type="term" value="P:'de novo' UMP biosynthetic process"/>
    <property type="evidence" value="ECO:0007669"/>
    <property type="project" value="UniProtKB-UniRule"/>
</dbReference>
<dbReference type="PANTHER" id="PTHR48109:SF4">
    <property type="entry name" value="DIHYDROOROTATE DEHYDROGENASE (QUINONE), MITOCHONDRIAL"/>
    <property type="match status" value="1"/>
</dbReference>
<comment type="pathway">
    <text evidence="3 13">Pyrimidine metabolism; UMP biosynthesis via de novo pathway; orotate from (S)-dihydroorotate (quinone route): step 1/1.</text>
</comment>
<dbReference type="Proteomes" id="UP000610558">
    <property type="component" value="Unassembled WGS sequence"/>
</dbReference>
<evidence type="ECO:0000256" key="11">
    <source>
        <dbReference type="ARBA" id="ARBA00023136"/>
    </source>
</evidence>
<feature type="binding site" evidence="13">
    <location>
        <position position="216"/>
    </location>
    <ligand>
        <name>FMN</name>
        <dbReference type="ChEBI" id="CHEBI:58210"/>
    </ligand>
</feature>
<dbReference type="SUPFAM" id="SSF51395">
    <property type="entry name" value="FMN-linked oxidoreductases"/>
    <property type="match status" value="1"/>
</dbReference>
<dbReference type="InterPro" id="IPR005720">
    <property type="entry name" value="Dihydroorotate_DH_cat"/>
</dbReference>
<evidence type="ECO:0000256" key="8">
    <source>
        <dbReference type="ARBA" id="ARBA00022643"/>
    </source>
</evidence>
<dbReference type="InterPro" id="IPR001295">
    <property type="entry name" value="Dihydroorotate_DH_CS"/>
</dbReference>
<dbReference type="PROSITE" id="PS00911">
    <property type="entry name" value="DHODEHASE_1"/>
    <property type="match status" value="1"/>
</dbReference>
<dbReference type="PANTHER" id="PTHR48109">
    <property type="entry name" value="DIHYDROOROTATE DEHYDROGENASE (QUINONE), MITOCHONDRIAL-RELATED"/>
    <property type="match status" value="1"/>
</dbReference>
<evidence type="ECO:0000256" key="12">
    <source>
        <dbReference type="ARBA" id="ARBA00048639"/>
    </source>
</evidence>
<dbReference type="CDD" id="cd04738">
    <property type="entry name" value="DHOD_2_like"/>
    <property type="match status" value="1"/>
</dbReference>
<keyword evidence="8 13" id="KW-0288">FMN</keyword>
<feature type="binding site" evidence="13">
    <location>
        <begin position="61"/>
        <end position="65"/>
    </location>
    <ligand>
        <name>FMN</name>
        <dbReference type="ChEBI" id="CHEBI:58210"/>
    </ligand>
</feature>
<dbReference type="NCBIfam" id="NF003646">
    <property type="entry name" value="PRK05286.1-4"/>
    <property type="match status" value="1"/>
</dbReference>
<feature type="binding site" evidence="13">
    <location>
        <position position="296"/>
    </location>
    <ligand>
        <name>FMN</name>
        <dbReference type="ChEBI" id="CHEBI:58210"/>
    </ligand>
</feature>
<dbReference type="HAMAP" id="MF_00225">
    <property type="entry name" value="DHO_dh_type2"/>
    <property type="match status" value="1"/>
</dbReference>
<comment type="subcellular location">
    <subcellularLocation>
        <location evidence="2 13">Cell membrane</location>
        <topology evidence="2 13">Peripheral membrane protein</topology>
    </subcellularLocation>
</comment>
<feature type="active site" description="Nucleophile" evidence="13">
    <location>
        <position position="174"/>
    </location>
</feature>
<dbReference type="NCBIfam" id="TIGR01036">
    <property type="entry name" value="pyrD_sub2"/>
    <property type="match status" value="1"/>
</dbReference>
<evidence type="ECO:0000256" key="3">
    <source>
        <dbReference type="ARBA" id="ARBA00005161"/>
    </source>
</evidence>
<evidence type="ECO:0000259" key="14">
    <source>
        <dbReference type="Pfam" id="PF01180"/>
    </source>
</evidence>
<dbReference type="NCBIfam" id="NF003644">
    <property type="entry name" value="PRK05286.1-1"/>
    <property type="match status" value="1"/>
</dbReference>
<evidence type="ECO:0000256" key="7">
    <source>
        <dbReference type="ARBA" id="ARBA00022630"/>
    </source>
</evidence>
<comment type="function">
    <text evidence="1 13">Catalyzes the conversion of dihydroorotate to orotate with quinone as electron acceptor.</text>
</comment>
<feature type="binding site" evidence="13">
    <location>
        <position position="267"/>
    </location>
    <ligand>
        <name>FMN</name>
        <dbReference type="ChEBI" id="CHEBI:58210"/>
    </ligand>
</feature>
<comment type="cofactor">
    <cofactor evidence="13">
        <name>FMN</name>
        <dbReference type="ChEBI" id="CHEBI:58210"/>
    </cofactor>
    <text evidence="13">Binds 1 FMN per subunit.</text>
</comment>
<feature type="binding site" evidence="13">
    <location>
        <position position="171"/>
    </location>
    <ligand>
        <name>substrate</name>
    </ligand>
</feature>
<feature type="binding site" evidence="13">
    <location>
        <position position="176"/>
    </location>
    <ligand>
        <name>substrate</name>
    </ligand>
</feature>
<keyword evidence="7 13" id="KW-0285">Flavoprotein</keyword>
<evidence type="ECO:0000313" key="16">
    <source>
        <dbReference type="Proteomes" id="UP000610558"/>
    </source>
</evidence>
<dbReference type="Gene3D" id="3.20.20.70">
    <property type="entry name" value="Aldolase class I"/>
    <property type="match status" value="1"/>
</dbReference>
<dbReference type="Pfam" id="PF01180">
    <property type="entry name" value="DHO_dh"/>
    <property type="match status" value="1"/>
</dbReference>
<dbReference type="GO" id="GO:0106430">
    <property type="term" value="F:dihydroorotate dehydrogenase (quinone) activity"/>
    <property type="evidence" value="ECO:0007669"/>
    <property type="project" value="UniProtKB-EC"/>
</dbReference>
<dbReference type="InterPro" id="IPR005719">
    <property type="entry name" value="Dihydroorotate_DH_2"/>
</dbReference>
<keyword evidence="16" id="KW-1185">Reference proteome</keyword>
<evidence type="ECO:0000256" key="4">
    <source>
        <dbReference type="ARBA" id="ARBA00005359"/>
    </source>
</evidence>
<keyword evidence="11 13" id="KW-0472">Membrane</keyword>
<keyword evidence="9 13" id="KW-0665">Pyrimidine biosynthesis</keyword>
<sequence length="339" mass="35820">MYAVLRRLLFCLPTETSHNLALAGISLLQKWRLSGLVASAPESQPVEVMGIQFPNPVGLAAGLDKNARHIDGLAALGFGFIEVGTVTPKGQPGNPLPRLFRLPKAQAIINRMGFNNDGVDALIEAVKASKYRGVLGINIGKNKDTPAEQAVDDYLICLRKVYPYASYVTVNLSSPNTPGLRDLQFGEPLRQLLASLKEAQTELAKQYGRYVPLAIKIAPDMAAEDVRNVAAVIKSQGIDGVIATNTTIERAAVSGLPHAEEAGGLSGAPVRQKSTEVLALLAEELKGEVALIGVGGIDCAEAAAEKAAAGADLIQVYTGFIYQGPGLIQRAAQGFGWGK</sequence>
<evidence type="ECO:0000256" key="2">
    <source>
        <dbReference type="ARBA" id="ARBA00004202"/>
    </source>
</evidence>
<dbReference type="FunFam" id="3.20.20.70:FF:000028">
    <property type="entry name" value="Dihydroorotate dehydrogenase (quinone)"/>
    <property type="match status" value="1"/>
</dbReference>
<evidence type="ECO:0000256" key="6">
    <source>
        <dbReference type="ARBA" id="ARBA00022475"/>
    </source>
</evidence>
<feature type="binding site" evidence="13">
    <location>
        <position position="85"/>
    </location>
    <ligand>
        <name>FMN</name>
        <dbReference type="ChEBI" id="CHEBI:58210"/>
    </ligand>
</feature>
<feature type="domain" description="Dihydroorotate dehydrogenase catalytic" evidence="14">
    <location>
        <begin position="46"/>
        <end position="333"/>
    </location>
</feature>
<evidence type="ECO:0000256" key="9">
    <source>
        <dbReference type="ARBA" id="ARBA00022975"/>
    </source>
</evidence>
<accession>A0A927C369</accession>
<dbReference type="EC" id="1.3.5.2" evidence="13"/>
<dbReference type="InterPro" id="IPR013785">
    <property type="entry name" value="Aldolase_TIM"/>
</dbReference>
<dbReference type="EMBL" id="JACXLD010000004">
    <property type="protein sequence ID" value="MBD2858987.1"/>
    <property type="molecule type" value="Genomic_DNA"/>
</dbReference>
<feature type="binding site" evidence="13">
    <location>
        <position position="171"/>
    </location>
    <ligand>
        <name>FMN</name>
        <dbReference type="ChEBI" id="CHEBI:58210"/>
    </ligand>
</feature>
<feature type="binding site" evidence="13">
    <location>
        <begin position="110"/>
        <end position="114"/>
    </location>
    <ligand>
        <name>substrate</name>
    </ligand>
</feature>
<keyword evidence="6 13" id="KW-1003">Cell membrane</keyword>
<comment type="catalytic activity">
    <reaction evidence="12 13">
        <text>(S)-dihydroorotate + a quinone = orotate + a quinol</text>
        <dbReference type="Rhea" id="RHEA:30187"/>
        <dbReference type="ChEBI" id="CHEBI:24646"/>
        <dbReference type="ChEBI" id="CHEBI:30839"/>
        <dbReference type="ChEBI" id="CHEBI:30864"/>
        <dbReference type="ChEBI" id="CHEBI:132124"/>
        <dbReference type="EC" id="1.3.5.2"/>
    </reaction>
</comment>
<dbReference type="NCBIfam" id="NF003645">
    <property type="entry name" value="PRK05286.1-2"/>
    <property type="match status" value="1"/>
</dbReference>
<dbReference type="GO" id="GO:0005886">
    <property type="term" value="C:plasma membrane"/>
    <property type="evidence" value="ECO:0007669"/>
    <property type="project" value="UniProtKB-SubCell"/>
</dbReference>
<keyword evidence="10 13" id="KW-0560">Oxidoreductase</keyword>
<feature type="binding site" evidence="13">
    <location>
        <position position="65"/>
    </location>
    <ligand>
        <name>substrate</name>
    </ligand>
</feature>
<feature type="binding site" evidence="13">
    <location>
        <position position="138"/>
    </location>
    <ligand>
        <name>FMN</name>
        <dbReference type="ChEBI" id="CHEBI:58210"/>
    </ligand>
</feature>
<dbReference type="AlphaFoldDB" id="A0A927C369"/>
<dbReference type="PIRSF" id="PIRSF000164">
    <property type="entry name" value="DHO_oxidase"/>
    <property type="match status" value="1"/>
</dbReference>
<evidence type="ECO:0000256" key="10">
    <source>
        <dbReference type="ARBA" id="ARBA00023002"/>
    </source>
</evidence>
<protein>
    <recommendedName>
        <fullName evidence="13">Dihydroorotate dehydrogenase (quinone)</fullName>
        <ecNumber evidence="13">1.3.5.2</ecNumber>
    </recommendedName>
    <alternativeName>
        <fullName evidence="13">DHOdehase</fullName>
        <shortName evidence="13">DHOD</shortName>
        <shortName evidence="13">DHODase</shortName>
    </alternativeName>
    <alternativeName>
        <fullName evidence="13">Dihydroorotate oxidase</fullName>
    </alternativeName>
</protein>
<comment type="similarity">
    <text evidence="4 13">Belongs to the dihydroorotate dehydrogenase family. Type 2 subfamily.</text>
</comment>
<feature type="binding site" evidence="13">
    <location>
        <position position="244"/>
    </location>
    <ligand>
        <name>FMN</name>
        <dbReference type="ChEBI" id="CHEBI:58210"/>
    </ligand>
</feature>
<evidence type="ECO:0000256" key="5">
    <source>
        <dbReference type="ARBA" id="ARBA00011245"/>
    </source>
</evidence>
<proteinExistence type="inferred from homology"/>
<comment type="caution">
    <text evidence="15">The sequence shown here is derived from an EMBL/GenBank/DDBJ whole genome shotgun (WGS) entry which is preliminary data.</text>
</comment>
<dbReference type="RefSeq" id="WP_190764398.1">
    <property type="nucleotide sequence ID" value="NZ_JACXLD010000004.1"/>
</dbReference>
<dbReference type="GO" id="GO:0006207">
    <property type="term" value="P:'de novo' pyrimidine nucleobase biosynthetic process"/>
    <property type="evidence" value="ECO:0007669"/>
    <property type="project" value="UniProtKB-UniRule"/>
</dbReference>
<gene>
    <name evidence="13" type="primary">pyrD</name>
    <name evidence="15" type="ORF">IB286_08175</name>
</gene>
<dbReference type="NCBIfam" id="NF003652">
    <property type="entry name" value="PRK05286.2-5"/>
    <property type="match status" value="1"/>
</dbReference>